<dbReference type="EMBL" id="HBIZ01019914">
    <property type="protein sequence ID" value="CAE0759912.1"/>
    <property type="molecule type" value="Transcribed_RNA"/>
</dbReference>
<dbReference type="InterPro" id="IPR012340">
    <property type="entry name" value="NA-bd_OB-fold"/>
</dbReference>
<dbReference type="GO" id="GO:0006384">
    <property type="term" value="P:transcription initiation at RNA polymerase III promoter"/>
    <property type="evidence" value="ECO:0007669"/>
    <property type="project" value="TreeGrafter"/>
</dbReference>
<comment type="subcellular location">
    <subcellularLocation>
        <location evidence="1">Nucleus</location>
    </subcellularLocation>
</comment>
<proteinExistence type="inferred from homology"/>
<dbReference type="PANTHER" id="PTHR12709">
    <property type="entry name" value="DNA-DIRECTED RNA POLYMERASE II, III"/>
    <property type="match status" value="1"/>
</dbReference>
<evidence type="ECO:0000256" key="1">
    <source>
        <dbReference type="ARBA" id="ARBA00004123"/>
    </source>
</evidence>
<dbReference type="Pfam" id="PF08292">
    <property type="entry name" value="RNA_pol_Rbc25"/>
    <property type="match status" value="1"/>
</dbReference>
<keyword evidence="4" id="KW-0804">Transcription</keyword>
<evidence type="ECO:0000256" key="6">
    <source>
        <dbReference type="SAM" id="MobiDB-lite"/>
    </source>
</evidence>
<dbReference type="InterPro" id="IPR045113">
    <property type="entry name" value="Rpb7-like"/>
</dbReference>
<dbReference type="InterPro" id="IPR036898">
    <property type="entry name" value="RNA_pol_Rpb7-like_N_sf"/>
</dbReference>
<feature type="domain" description="RNA polymerase Rpb7-like N-terminal" evidence="7">
    <location>
        <begin position="9"/>
        <end position="70"/>
    </location>
</feature>
<accession>A0A7S4BAP9</accession>
<evidence type="ECO:0000256" key="3">
    <source>
        <dbReference type="ARBA" id="ARBA00022478"/>
    </source>
</evidence>
<feature type="region of interest" description="Disordered" evidence="6">
    <location>
        <begin position="238"/>
        <end position="258"/>
    </location>
</feature>
<evidence type="ECO:0000256" key="2">
    <source>
        <dbReference type="ARBA" id="ARBA00009307"/>
    </source>
</evidence>
<dbReference type="Gene3D" id="3.30.1490.120">
    <property type="entry name" value="RNA polymerase Rpb7-like, N-terminal domain"/>
    <property type="match status" value="1"/>
</dbReference>
<organism evidence="9">
    <name type="scientific">Chrysotila carterae</name>
    <name type="common">Marine alga</name>
    <name type="synonym">Syracosphaera carterae</name>
    <dbReference type="NCBI Taxonomy" id="13221"/>
    <lineage>
        <taxon>Eukaryota</taxon>
        <taxon>Haptista</taxon>
        <taxon>Haptophyta</taxon>
        <taxon>Prymnesiophyceae</taxon>
        <taxon>Isochrysidales</taxon>
        <taxon>Isochrysidaceae</taxon>
        <taxon>Chrysotila</taxon>
    </lineage>
</organism>
<dbReference type="PANTHER" id="PTHR12709:SF1">
    <property type="entry name" value="DNA-DIRECTED RNA POLYMERASE III SUBUNIT RPC8"/>
    <property type="match status" value="1"/>
</dbReference>
<gene>
    <name evidence="9" type="ORF">PCAR00345_LOCUS12518</name>
</gene>
<name>A0A7S4BAP9_CHRCT</name>
<evidence type="ECO:0000259" key="7">
    <source>
        <dbReference type="Pfam" id="PF03876"/>
    </source>
</evidence>
<evidence type="ECO:0000256" key="5">
    <source>
        <dbReference type="ARBA" id="ARBA00023242"/>
    </source>
</evidence>
<evidence type="ECO:0000256" key="4">
    <source>
        <dbReference type="ARBA" id="ARBA00023163"/>
    </source>
</evidence>
<dbReference type="InterPro" id="IPR005576">
    <property type="entry name" value="Rpb7-like_N"/>
</dbReference>
<protein>
    <recommendedName>
        <fullName evidence="10">DNA-directed RNA polymerase III subunit RPC8</fullName>
    </recommendedName>
</protein>
<dbReference type="GO" id="GO:0005666">
    <property type="term" value="C:RNA polymerase III complex"/>
    <property type="evidence" value="ECO:0007669"/>
    <property type="project" value="TreeGrafter"/>
</dbReference>
<keyword evidence="3" id="KW-0240">DNA-directed RNA polymerase</keyword>
<dbReference type="SUPFAM" id="SSF88798">
    <property type="entry name" value="N-terminal, heterodimerisation domain of RBP7 (RpoE)"/>
    <property type="match status" value="1"/>
</dbReference>
<comment type="similarity">
    <text evidence="2">Belongs to the eukaryotic RPB7/RPC8 RNA polymerase subunit family.</text>
</comment>
<sequence length="258" mass="28664">MFRLCRMMDTVHIAPADFPKPGDDEGAVILNIITEAINEKYPNKVVPEVGLCVALYDILEIGEAHLYQGSAAQHTAVEFRLVIFRPFVGQILTGKVASCDMQGVRMTMGFFDDVYVPTSALQKPSRWSSEENLWVWELYPDNPLYLDLENEARFRVLEVSFHPDGDGAPPGRLPEPGHSSKPVMCVTATIDEAGLGLVDWWPDDMPAEGEEFGEEGADYAEEYAEECVEEYAEYAEEYAGEGAEGGEEYGDGEYEQVG</sequence>
<feature type="domain" description="RNA polymerase III subunit Rpc25" evidence="8">
    <location>
        <begin position="91"/>
        <end position="201"/>
    </location>
</feature>
<dbReference type="SUPFAM" id="SSF50249">
    <property type="entry name" value="Nucleic acid-binding proteins"/>
    <property type="match status" value="1"/>
</dbReference>
<evidence type="ECO:0000313" key="9">
    <source>
        <dbReference type="EMBL" id="CAE0759912.1"/>
    </source>
</evidence>
<dbReference type="InterPro" id="IPR013238">
    <property type="entry name" value="RNA_pol_III_Rbc25"/>
</dbReference>
<reference evidence="9" key="1">
    <citation type="submission" date="2021-01" db="EMBL/GenBank/DDBJ databases">
        <authorList>
            <person name="Corre E."/>
            <person name="Pelletier E."/>
            <person name="Niang G."/>
            <person name="Scheremetjew M."/>
            <person name="Finn R."/>
            <person name="Kale V."/>
            <person name="Holt S."/>
            <person name="Cochrane G."/>
            <person name="Meng A."/>
            <person name="Brown T."/>
            <person name="Cohen L."/>
        </authorList>
    </citation>
    <scope>NUCLEOTIDE SEQUENCE</scope>
    <source>
        <strain evidence="9">CCMP645</strain>
    </source>
</reference>
<keyword evidence="5" id="KW-0539">Nucleus</keyword>
<dbReference type="Gene3D" id="2.40.50.140">
    <property type="entry name" value="Nucleic acid-binding proteins"/>
    <property type="match status" value="1"/>
</dbReference>
<dbReference type="CDD" id="cd04330">
    <property type="entry name" value="RNAP_III_Rpc25_N"/>
    <property type="match status" value="1"/>
</dbReference>
<evidence type="ECO:0008006" key="10">
    <source>
        <dbReference type="Google" id="ProtNLM"/>
    </source>
</evidence>
<dbReference type="Pfam" id="PF03876">
    <property type="entry name" value="SHS2_Rpb7-N"/>
    <property type="match status" value="1"/>
</dbReference>
<evidence type="ECO:0000259" key="8">
    <source>
        <dbReference type="Pfam" id="PF08292"/>
    </source>
</evidence>
<dbReference type="AlphaFoldDB" id="A0A7S4BAP9"/>